<evidence type="ECO:0000256" key="1">
    <source>
        <dbReference type="SAM" id="MobiDB-lite"/>
    </source>
</evidence>
<feature type="compositionally biased region" description="Pro residues" evidence="1">
    <location>
        <begin position="86"/>
        <end position="96"/>
    </location>
</feature>
<feature type="compositionally biased region" description="Polar residues" evidence="1">
    <location>
        <begin position="739"/>
        <end position="749"/>
    </location>
</feature>
<feature type="region of interest" description="Disordered" evidence="1">
    <location>
        <begin position="364"/>
        <end position="443"/>
    </location>
</feature>
<feature type="compositionally biased region" description="Low complexity" evidence="1">
    <location>
        <begin position="715"/>
        <end position="733"/>
    </location>
</feature>
<dbReference type="OrthoDB" id="4736382at2759"/>
<protein>
    <submittedName>
        <fullName evidence="2">Uncharacterized protein</fullName>
    </submittedName>
</protein>
<gene>
    <name evidence="2" type="ORF">TPAR_07046</name>
</gene>
<reference evidence="2 3" key="1">
    <citation type="submission" date="2018-01" db="EMBL/GenBank/DDBJ databases">
        <title>Harnessing the power of phylogenomics to disentangle the directionality and signatures of interkingdom host jumping in the parasitic fungal genus Tolypocladium.</title>
        <authorList>
            <person name="Quandt C.A."/>
            <person name="Patterson W."/>
            <person name="Spatafora J.W."/>
        </authorList>
    </citation>
    <scope>NUCLEOTIDE SEQUENCE [LARGE SCALE GENOMIC DNA]</scope>
    <source>
        <strain evidence="2 3">NRBC 100945</strain>
    </source>
</reference>
<dbReference type="EMBL" id="PKSG01000806">
    <property type="protein sequence ID" value="POR32742.1"/>
    <property type="molecule type" value="Genomic_DNA"/>
</dbReference>
<dbReference type="STRING" id="94208.A0A2S4KRC7"/>
<feature type="compositionally biased region" description="Low complexity" evidence="1">
    <location>
        <begin position="73"/>
        <end position="85"/>
    </location>
</feature>
<dbReference type="AlphaFoldDB" id="A0A2S4KRC7"/>
<evidence type="ECO:0000313" key="3">
    <source>
        <dbReference type="Proteomes" id="UP000237481"/>
    </source>
</evidence>
<evidence type="ECO:0000313" key="2">
    <source>
        <dbReference type="EMBL" id="POR32742.1"/>
    </source>
</evidence>
<accession>A0A2S4KRC7</accession>
<proteinExistence type="predicted"/>
<feature type="compositionally biased region" description="Basic and acidic residues" evidence="1">
    <location>
        <begin position="125"/>
        <end position="137"/>
    </location>
</feature>
<feature type="region of interest" description="Disordered" evidence="1">
    <location>
        <begin position="715"/>
        <end position="749"/>
    </location>
</feature>
<dbReference type="Proteomes" id="UP000237481">
    <property type="component" value="Unassembled WGS sequence"/>
</dbReference>
<feature type="region of interest" description="Disordered" evidence="1">
    <location>
        <begin position="478"/>
        <end position="522"/>
    </location>
</feature>
<keyword evidence="3" id="KW-1185">Reference proteome</keyword>
<name>A0A2S4KRC7_9HYPO</name>
<feature type="compositionally biased region" description="Polar residues" evidence="1">
    <location>
        <begin position="364"/>
        <end position="375"/>
    </location>
</feature>
<sequence>MVGSATYSDEEITWVLERVLARARAADIQVGFEGRFGRKLIGTQVRYLKNKYGRDPRFNSPLVNRPPGSVLFPPSTTAPAAASAPHPLPTVRPPPSVRQQEGYQPLSGARRPREEEEEAANSLEGPERGSKRQREGADSLALPAVERTEPETRHQRAPAQVQTTAWPHNIWAQNTVMGTSNGYSSASPNGYSANNRDGVAGNNAAAYGNASSNSGNAVIDMTGADNSLAAGNANARATTYGYAPYTAGNQMGYQNAGFAGNHTNSGYATFTLTPTNANSPSAPGILPLPQNMANSFNSPATGNATGHDAAGRARTGPNVYYGGIDDNWTSHGNIIPAPDNTNSSYNASGASSWPGFGANGSNGFNLPNLNQSPGSDNDVGYNRDDYANRDAPVLNNSALDGNVADHAADNPRSGVASPVPADSIDPALSAARAPSHHQQTQAPVYSPQVYQHNFSGQEAPAASAVAEPYFAAYPFEAQPAEEQSDSEPTAQQEQGVQQRDEQRGVAVQEHVGPQRSEDHQRQQILDQHLRLHPHHTELQENPPVFAAQGLPGISQVAELPGQNLHAPAPAPEQRLVLDQETVFANAEDAAAAIASVADLFDGVPIEGPVWDWFDNQPWSSPEDGNPVYGQGWGAIGPLEPFAVPVQQEALEMSQPQETQSIPDVPYLAGPTIQEIIDQIPFDWQPPAPGTDFNAADFHPDHPFADGLAHGLAQAQNDNNAEAAANAAPVAAPESLAEIGSTTAPRENVE</sequence>
<organism evidence="2 3">
    <name type="scientific">Tolypocladium paradoxum</name>
    <dbReference type="NCBI Taxonomy" id="94208"/>
    <lineage>
        <taxon>Eukaryota</taxon>
        <taxon>Fungi</taxon>
        <taxon>Dikarya</taxon>
        <taxon>Ascomycota</taxon>
        <taxon>Pezizomycotina</taxon>
        <taxon>Sordariomycetes</taxon>
        <taxon>Hypocreomycetidae</taxon>
        <taxon>Hypocreales</taxon>
        <taxon>Ophiocordycipitaceae</taxon>
        <taxon>Tolypocladium</taxon>
    </lineage>
</organism>
<comment type="caution">
    <text evidence="2">The sequence shown here is derived from an EMBL/GenBank/DDBJ whole genome shotgun (WGS) entry which is preliminary data.</text>
</comment>
<feature type="region of interest" description="Disordered" evidence="1">
    <location>
        <begin position="52"/>
        <end position="161"/>
    </location>
</feature>